<comment type="caution">
    <text evidence="1">The sequence shown here is derived from an EMBL/GenBank/DDBJ whole genome shotgun (WGS) entry which is preliminary data.</text>
</comment>
<evidence type="ECO:0000313" key="2">
    <source>
        <dbReference type="Proteomes" id="UP001142592"/>
    </source>
</evidence>
<reference evidence="1" key="1">
    <citation type="submission" date="2022-11" db="EMBL/GenBank/DDBJ databases">
        <authorList>
            <person name="Graham C."/>
            <person name="Newman J.D."/>
        </authorList>
    </citation>
    <scope>NUCLEOTIDE SEQUENCE</scope>
    <source>
        <strain evidence="1">DSM 19486</strain>
    </source>
</reference>
<proteinExistence type="predicted"/>
<evidence type="ECO:0000313" key="1">
    <source>
        <dbReference type="EMBL" id="MCX3264788.1"/>
    </source>
</evidence>
<accession>A0A9X3DBR0</accession>
<protein>
    <submittedName>
        <fullName evidence="1">Uncharacterized protein</fullName>
    </submittedName>
</protein>
<keyword evidence="2" id="KW-1185">Reference proteome</keyword>
<dbReference type="Proteomes" id="UP001142592">
    <property type="component" value="Unassembled WGS sequence"/>
</dbReference>
<name>A0A9X3DBR0_9SPHI</name>
<sequence>MEDHEFRALVQKLRDEQKAFFRTRNKTHLDTAKKLEAQVDKELLNGSDKPQNQQSLF</sequence>
<dbReference type="RefSeq" id="WP_157259050.1">
    <property type="nucleotide sequence ID" value="NZ_JAPJUH010000002.1"/>
</dbReference>
<organism evidence="1 2">
    <name type="scientific">Pedobacter agri</name>
    <dbReference type="NCBI Taxonomy" id="454586"/>
    <lineage>
        <taxon>Bacteria</taxon>
        <taxon>Pseudomonadati</taxon>
        <taxon>Bacteroidota</taxon>
        <taxon>Sphingobacteriia</taxon>
        <taxon>Sphingobacteriales</taxon>
        <taxon>Sphingobacteriaceae</taxon>
        <taxon>Pedobacter</taxon>
    </lineage>
</organism>
<dbReference type="AlphaFoldDB" id="A0A9X3DBR0"/>
<dbReference type="EMBL" id="JAPJUH010000002">
    <property type="protein sequence ID" value="MCX3264788.1"/>
    <property type="molecule type" value="Genomic_DNA"/>
</dbReference>
<gene>
    <name evidence="1" type="ORF">OQZ29_08540</name>
</gene>